<comment type="caution">
    <text evidence="11">The sequence shown here is derived from an EMBL/GenBank/DDBJ whole genome shotgun (WGS) entry which is preliminary data.</text>
</comment>
<evidence type="ECO:0000256" key="8">
    <source>
        <dbReference type="ARBA" id="ARBA00076672"/>
    </source>
</evidence>
<evidence type="ECO:0000256" key="10">
    <source>
        <dbReference type="SAM" id="MobiDB-lite"/>
    </source>
</evidence>
<keyword evidence="4 9" id="KW-0489">Methyltransferase</keyword>
<dbReference type="GO" id="GO:0016433">
    <property type="term" value="F:rRNA (adenine) methyltransferase activity"/>
    <property type="evidence" value="ECO:0007669"/>
    <property type="project" value="TreeGrafter"/>
</dbReference>
<dbReference type="CDD" id="cd02440">
    <property type="entry name" value="AdoMet_MTases"/>
    <property type="match status" value="1"/>
</dbReference>
<dbReference type="InterPro" id="IPR042036">
    <property type="entry name" value="RRP8_N"/>
</dbReference>
<dbReference type="GO" id="GO:0042273">
    <property type="term" value="P:ribosomal large subunit biogenesis"/>
    <property type="evidence" value="ECO:0007669"/>
    <property type="project" value="TreeGrafter"/>
</dbReference>
<dbReference type="SUPFAM" id="SSF53335">
    <property type="entry name" value="S-adenosyl-L-methionine-dependent methyltransferases"/>
    <property type="match status" value="1"/>
</dbReference>
<organism evidence="11 12">
    <name type="scientific">Macrolepiota fuliginosa MF-IS2</name>
    <dbReference type="NCBI Taxonomy" id="1400762"/>
    <lineage>
        <taxon>Eukaryota</taxon>
        <taxon>Fungi</taxon>
        <taxon>Dikarya</taxon>
        <taxon>Basidiomycota</taxon>
        <taxon>Agaricomycotina</taxon>
        <taxon>Agaricomycetes</taxon>
        <taxon>Agaricomycetidae</taxon>
        <taxon>Agaricales</taxon>
        <taxon>Agaricineae</taxon>
        <taxon>Agaricaceae</taxon>
        <taxon>Macrolepiota</taxon>
    </lineage>
</organism>
<protein>
    <recommendedName>
        <fullName evidence="8 9">Ribosomal RNA-processing protein 8</fullName>
        <ecNumber evidence="9">2.1.1.-</ecNumber>
    </recommendedName>
</protein>
<evidence type="ECO:0000256" key="4">
    <source>
        <dbReference type="ARBA" id="ARBA00022603"/>
    </source>
</evidence>
<accession>A0A9P6C7Z1</accession>
<comment type="subcellular location">
    <subcellularLocation>
        <location evidence="1 9">Nucleus</location>
        <location evidence="1 9">Nucleolus</location>
    </subcellularLocation>
</comment>
<evidence type="ECO:0000256" key="2">
    <source>
        <dbReference type="ARBA" id="ARBA00006301"/>
    </source>
</evidence>
<feature type="compositionally biased region" description="Basic and acidic residues" evidence="10">
    <location>
        <begin position="30"/>
        <end position="59"/>
    </location>
</feature>
<keyword evidence="12" id="KW-1185">Reference proteome</keyword>
<evidence type="ECO:0000256" key="9">
    <source>
        <dbReference type="RuleBase" id="RU365074"/>
    </source>
</evidence>
<evidence type="ECO:0000256" key="3">
    <source>
        <dbReference type="ARBA" id="ARBA00022552"/>
    </source>
</evidence>
<dbReference type="Gene3D" id="3.40.50.150">
    <property type="entry name" value="Vaccinia Virus protein VP39"/>
    <property type="match status" value="1"/>
</dbReference>
<comment type="similarity">
    <text evidence="2 9">Belongs to the methyltransferase superfamily. RRP8 family.</text>
</comment>
<evidence type="ECO:0000256" key="7">
    <source>
        <dbReference type="ARBA" id="ARBA00023242"/>
    </source>
</evidence>
<evidence type="ECO:0000313" key="11">
    <source>
        <dbReference type="EMBL" id="KAF9451628.1"/>
    </source>
</evidence>
<feature type="compositionally biased region" description="Basic residues" evidence="10">
    <location>
        <begin position="60"/>
        <end position="77"/>
    </location>
</feature>
<dbReference type="EC" id="2.1.1.-" evidence="9"/>
<dbReference type="OrthoDB" id="10258825at2759"/>
<dbReference type="InterPro" id="IPR007823">
    <property type="entry name" value="RRP8"/>
</dbReference>
<feature type="region of interest" description="Disordered" evidence="10">
    <location>
        <begin position="1"/>
        <end position="152"/>
    </location>
</feature>
<evidence type="ECO:0000256" key="1">
    <source>
        <dbReference type="ARBA" id="ARBA00004604"/>
    </source>
</evidence>
<dbReference type="Pfam" id="PF05148">
    <property type="entry name" value="Methyltransf_8"/>
    <property type="match status" value="1"/>
</dbReference>
<keyword evidence="7 9" id="KW-0539">Nucleus</keyword>
<dbReference type="Gene3D" id="1.10.10.2150">
    <property type="entry name" value="Ribosomal RNA-processing protein 8, N-terminal domain"/>
    <property type="match status" value="1"/>
</dbReference>
<name>A0A9P6C7Z1_9AGAR</name>
<keyword evidence="3 9" id="KW-0698">rRNA processing</keyword>
<evidence type="ECO:0000256" key="6">
    <source>
        <dbReference type="ARBA" id="ARBA00022691"/>
    </source>
</evidence>
<comment type="function">
    <text evidence="9">S-adenosyl-L-methionine-dependent methyltransferase that specifically methylates the N(1) position of adenine in helix 25.1 in 25S rRNA. Required both for ribosomal 40S and 60S subunits biogenesis. Required for efficient pre-rRNA cleavage at site A2.</text>
</comment>
<dbReference type="EMBL" id="MU151082">
    <property type="protein sequence ID" value="KAF9451628.1"/>
    <property type="molecule type" value="Genomic_DNA"/>
</dbReference>
<keyword evidence="5 9" id="KW-0808">Transferase</keyword>
<evidence type="ECO:0000313" key="12">
    <source>
        <dbReference type="Proteomes" id="UP000807342"/>
    </source>
</evidence>
<sequence length="386" mass="42971">MSTFEVPGWSVGAAPVQEDESTVSKKRKRPSGDRQSLEVNFDKIMEKLKSTVGGDEKKDQKKKSPKKEKQDKKKAKERPKSGVSDVGSLNISRPKPLKPRVSVDDDSSRPAKKPKRDSVSPPTIASSLTLAPSTSTSTSSAPKLTPLQQGMKQSLDGARFRMINETLYKSESHEAHRLMRGDPQVFEEYHSGFRHQVQSWPTNPVQHYVAALSSYSPRSVIADLGCGDAALAKALIPRGLNVLSYDLVSDGEYVIEADVFERIPLPGSEGSAGEKSTGSAQIVDVVVCALSLMGTNWPKCLREAWRILKPEGELKIAEVASRFTNVEEFQNLVGNIGFRFKSKDERNTHFTLFEFKKIARKPKTESEWEKLASRAHILKPCEYKRR</sequence>
<dbReference type="Proteomes" id="UP000807342">
    <property type="component" value="Unassembled WGS sequence"/>
</dbReference>
<gene>
    <name evidence="11" type="ORF">P691DRAFT_698849</name>
</gene>
<dbReference type="GO" id="GO:0005730">
    <property type="term" value="C:nucleolus"/>
    <property type="evidence" value="ECO:0007669"/>
    <property type="project" value="UniProtKB-SubCell"/>
</dbReference>
<dbReference type="FunFam" id="1.10.10.2150:FF:000001">
    <property type="entry name" value="Ribosomal RNA-processing protein 8"/>
    <property type="match status" value="1"/>
</dbReference>
<dbReference type="PANTHER" id="PTHR12787">
    <property type="entry name" value="RIBOSOMAL RNA-PROCESSING PROTEIN 8"/>
    <property type="match status" value="1"/>
</dbReference>
<evidence type="ECO:0000256" key="5">
    <source>
        <dbReference type="ARBA" id="ARBA00022679"/>
    </source>
</evidence>
<dbReference type="PANTHER" id="PTHR12787:SF0">
    <property type="entry name" value="RIBOSOMAL RNA-PROCESSING PROTEIN 8"/>
    <property type="match status" value="1"/>
</dbReference>
<proteinExistence type="inferred from homology"/>
<feature type="compositionally biased region" description="Low complexity" evidence="10">
    <location>
        <begin position="125"/>
        <end position="147"/>
    </location>
</feature>
<reference evidence="11" key="1">
    <citation type="submission" date="2020-11" db="EMBL/GenBank/DDBJ databases">
        <authorList>
            <consortium name="DOE Joint Genome Institute"/>
            <person name="Ahrendt S."/>
            <person name="Riley R."/>
            <person name="Andreopoulos W."/>
            <person name="Labutti K."/>
            <person name="Pangilinan J."/>
            <person name="Ruiz-Duenas F.J."/>
            <person name="Barrasa J.M."/>
            <person name="Sanchez-Garcia M."/>
            <person name="Camarero S."/>
            <person name="Miyauchi S."/>
            <person name="Serrano A."/>
            <person name="Linde D."/>
            <person name="Babiker R."/>
            <person name="Drula E."/>
            <person name="Ayuso-Fernandez I."/>
            <person name="Pacheco R."/>
            <person name="Padilla G."/>
            <person name="Ferreira P."/>
            <person name="Barriuso J."/>
            <person name="Kellner H."/>
            <person name="Castanera R."/>
            <person name="Alfaro M."/>
            <person name="Ramirez L."/>
            <person name="Pisabarro A.G."/>
            <person name="Kuo A."/>
            <person name="Tritt A."/>
            <person name="Lipzen A."/>
            <person name="He G."/>
            <person name="Yan M."/>
            <person name="Ng V."/>
            <person name="Cullen D."/>
            <person name="Martin F."/>
            <person name="Rosso M.-N."/>
            <person name="Henrissat B."/>
            <person name="Hibbett D."/>
            <person name="Martinez A.T."/>
            <person name="Grigoriev I.V."/>
        </authorList>
    </citation>
    <scope>NUCLEOTIDE SEQUENCE</scope>
    <source>
        <strain evidence="11">MF-IS2</strain>
    </source>
</reference>
<keyword evidence="6 9" id="KW-0949">S-adenosyl-L-methionine</keyword>
<dbReference type="AlphaFoldDB" id="A0A9P6C7Z1"/>
<dbReference type="InterPro" id="IPR029063">
    <property type="entry name" value="SAM-dependent_MTases_sf"/>
</dbReference>